<name>A0A132MXL7_9ACTN</name>
<comment type="caution">
    <text evidence="1">The sequence shown here is derived from an EMBL/GenBank/DDBJ whole genome shotgun (WGS) entry which is preliminary data.</text>
</comment>
<dbReference type="RefSeq" id="WP_267592957.1">
    <property type="nucleotide sequence ID" value="NZ_CP171739.1"/>
</dbReference>
<dbReference type="AlphaFoldDB" id="A0A132MXL7"/>
<organism evidence="1 2">
    <name type="scientific">Carbonactinospora thermoautotrophica</name>
    <dbReference type="NCBI Taxonomy" id="1469144"/>
    <lineage>
        <taxon>Bacteria</taxon>
        <taxon>Bacillati</taxon>
        <taxon>Actinomycetota</taxon>
        <taxon>Actinomycetes</taxon>
        <taxon>Kitasatosporales</taxon>
        <taxon>Carbonactinosporaceae</taxon>
        <taxon>Carbonactinospora</taxon>
    </lineage>
</organism>
<protein>
    <submittedName>
        <fullName evidence="1">Uncharacterized protein</fullName>
    </submittedName>
</protein>
<evidence type="ECO:0000313" key="1">
    <source>
        <dbReference type="EMBL" id="KWX02112.1"/>
    </source>
</evidence>
<evidence type="ECO:0000313" key="2">
    <source>
        <dbReference type="Proteomes" id="UP000070188"/>
    </source>
</evidence>
<dbReference type="PATRIC" id="fig|1469144.10.peg.3395"/>
<reference evidence="2" key="1">
    <citation type="submission" date="2015-04" db="EMBL/GenBank/DDBJ databases">
        <title>Physiological reanalysis, assessment of diazotrophy, and genome sequences of multiple isolates of Streptomyces thermoautotrophicus.</title>
        <authorList>
            <person name="MacKellar D.C."/>
            <person name="Lieber L."/>
            <person name="Norman J."/>
            <person name="Bolger A."/>
            <person name="Tobin C."/>
            <person name="Murray J.W."/>
            <person name="Chang R."/>
            <person name="Ford T."/>
            <person name="Nguyen P.Q."/>
            <person name="Woodward J."/>
            <person name="Permingeat H."/>
            <person name="Joshi N.S."/>
            <person name="Silver P.A."/>
            <person name="Usadel B."/>
            <person name="Rutherford A.W."/>
            <person name="Friesen M."/>
            <person name="Prell J."/>
        </authorList>
    </citation>
    <scope>NUCLEOTIDE SEQUENCE [LARGE SCALE GENOMIC DNA]</scope>
    <source>
        <strain evidence="2">H1</strain>
    </source>
</reference>
<dbReference type="EMBL" id="LAXD01000001">
    <property type="protein sequence ID" value="KWX02112.1"/>
    <property type="molecule type" value="Genomic_DNA"/>
</dbReference>
<gene>
    <name evidence="1" type="ORF">LI90_3151</name>
</gene>
<dbReference type="Proteomes" id="UP000070188">
    <property type="component" value="Unassembled WGS sequence"/>
</dbReference>
<dbReference type="STRING" id="1469144.LI90_3151"/>
<keyword evidence="2" id="KW-1185">Reference proteome</keyword>
<sequence length="43" mass="4358">MPPGAPGTVAGRLTVQGEHGQARVILTAALSTPEDTEKTGDAR</sequence>
<accession>A0A132MXL7</accession>
<proteinExistence type="predicted"/>